<evidence type="ECO:0000313" key="10">
    <source>
        <dbReference type="Proteomes" id="UP000216446"/>
    </source>
</evidence>
<dbReference type="GO" id="GO:0008422">
    <property type="term" value="F:beta-glucosidase activity"/>
    <property type="evidence" value="ECO:0007669"/>
    <property type="project" value="TreeGrafter"/>
</dbReference>
<keyword evidence="4" id="KW-0119">Carbohydrate metabolism</keyword>
<keyword evidence="2 7" id="KW-0378">Hydrolase</keyword>
<sequence length="347" mass="40132">MVSQHGALPGTRTQPRIPRWRGFNLTELTGGARDRSFVETDFEWIAELGFDFVRIPMSYWAWSSPEDWMEIDEEALNTVDEAVEYGEKYGLHVNLNLHRIPGYCVNGRELEPHLLFDSPREEMELAMDAATLHWQTLAERYKHTSNQKVSYDLFNEPPWSYQDQSRYVEVATRLVAAIRDIDPDRLIVADGADIGQTPVPGIVPLGLVQSTRGYLPKMISHYTATWVPENEFESFETPVWPMTDKDGRLWNKEVLREQLVQVWQPLVNQGVPVHVGEWGCYNKTPHEAALGWMRDVTSLWREMGWGWAMWNFRGSFGILDSGREDVAYEDFRGHKLDRRMADLLLSS</sequence>
<dbReference type="AlphaFoldDB" id="A0A259TUB9"/>
<feature type="domain" description="Glycoside hydrolase family 5" evidence="8">
    <location>
        <begin position="38"/>
        <end position="312"/>
    </location>
</feature>
<evidence type="ECO:0000256" key="6">
    <source>
        <dbReference type="ARBA" id="ARBA00023326"/>
    </source>
</evidence>
<accession>A0A259TUB9</accession>
<evidence type="ECO:0000313" key="9">
    <source>
        <dbReference type="EMBL" id="OZC01372.1"/>
    </source>
</evidence>
<keyword evidence="5 7" id="KW-0326">Glycosidase</keyword>
<dbReference type="GO" id="GO:0030245">
    <property type="term" value="P:cellulose catabolic process"/>
    <property type="evidence" value="ECO:0007669"/>
    <property type="project" value="UniProtKB-KW"/>
</dbReference>
<evidence type="ECO:0000256" key="1">
    <source>
        <dbReference type="ARBA" id="ARBA00005641"/>
    </source>
</evidence>
<dbReference type="InParanoid" id="A0A259TUB9"/>
<evidence type="ECO:0000256" key="2">
    <source>
        <dbReference type="ARBA" id="ARBA00022801"/>
    </source>
</evidence>
<dbReference type="SUPFAM" id="SSF51445">
    <property type="entry name" value="(Trans)glycosidases"/>
    <property type="match status" value="1"/>
</dbReference>
<keyword evidence="6" id="KW-0624">Polysaccharide degradation</keyword>
<protein>
    <submittedName>
        <fullName evidence="9">Glycoside hydrolase</fullName>
    </submittedName>
</protein>
<dbReference type="InterPro" id="IPR050386">
    <property type="entry name" value="Glycosyl_hydrolase_5"/>
</dbReference>
<gene>
    <name evidence="9" type="ORF">BSZ36_17990</name>
</gene>
<comment type="caution">
    <text evidence="9">The sequence shown here is derived from an EMBL/GenBank/DDBJ whole genome shotgun (WGS) entry which is preliminary data.</text>
</comment>
<name>A0A259TUB9_9BACT</name>
<dbReference type="Pfam" id="PF00150">
    <property type="entry name" value="Cellulase"/>
    <property type="match status" value="1"/>
</dbReference>
<dbReference type="PANTHER" id="PTHR31297">
    <property type="entry name" value="GLUCAN ENDO-1,6-BETA-GLUCOSIDASE B"/>
    <property type="match status" value="1"/>
</dbReference>
<evidence type="ECO:0000259" key="8">
    <source>
        <dbReference type="Pfam" id="PF00150"/>
    </source>
</evidence>
<dbReference type="GO" id="GO:0005576">
    <property type="term" value="C:extracellular region"/>
    <property type="evidence" value="ECO:0007669"/>
    <property type="project" value="TreeGrafter"/>
</dbReference>
<comment type="similarity">
    <text evidence="1 7">Belongs to the glycosyl hydrolase 5 (cellulase A) family.</text>
</comment>
<dbReference type="PANTHER" id="PTHR31297:SF41">
    <property type="entry name" value="ENDOGLUCANASE, PUTATIVE (AFU_ORTHOLOGUE AFUA_5G01830)-RELATED"/>
    <property type="match status" value="1"/>
</dbReference>
<proteinExistence type="inferred from homology"/>
<organism evidence="9 10">
    <name type="scientific">Rubricoccus marinus</name>
    <dbReference type="NCBI Taxonomy" id="716817"/>
    <lineage>
        <taxon>Bacteria</taxon>
        <taxon>Pseudomonadati</taxon>
        <taxon>Rhodothermota</taxon>
        <taxon>Rhodothermia</taxon>
        <taxon>Rhodothermales</taxon>
        <taxon>Rubricoccaceae</taxon>
        <taxon>Rubricoccus</taxon>
    </lineage>
</organism>
<evidence type="ECO:0000256" key="3">
    <source>
        <dbReference type="ARBA" id="ARBA00023001"/>
    </source>
</evidence>
<evidence type="ECO:0000256" key="7">
    <source>
        <dbReference type="RuleBase" id="RU361153"/>
    </source>
</evidence>
<dbReference type="EMBL" id="MQWB01000011">
    <property type="protein sequence ID" value="OZC01372.1"/>
    <property type="molecule type" value="Genomic_DNA"/>
</dbReference>
<dbReference type="SMR" id="A0A259TUB9"/>
<dbReference type="GO" id="GO:0009986">
    <property type="term" value="C:cell surface"/>
    <property type="evidence" value="ECO:0007669"/>
    <property type="project" value="TreeGrafter"/>
</dbReference>
<keyword evidence="10" id="KW-1185">Reference proteome</keyword>
<evidence type="ECO:0000256" key="4">
    <source>
        <dbReference type="ARBA" id="ARBA00023277"/>
    </source>
</evidence>
<reference evidence="9 10" key="1">
    <citation type="submission" date="2016-11" db="EMBL/GenBank/DDBJ databases">
        <title>Study of marine rhodopsin-containing bacteria.</title>
        <authorList>
            <person name="Yoshizawa S."/>
            <person name="Kumagai Y."/>
            <person name="Kogure K."/>
        </authorList>
    </citation>
    <scope>NUCLEOTIDE SEQUENCE [LARGE SCALE GENOMIC DNA]</scope>
    <source>
        <strain evidence="9 10">SG-29</strain>
    </source>
</reference>
<keyword evidence="3" id="KW-0136">Cellulose degradation</keyword>
<dbReference type="Gene3D" id="3.20.20.80">
    <property type="entry name" value="Glycosidases"/>
    <property type="match status" value="1"/>
</dbReference>
<dbReference type="Proteomes" id="UP000216446">
    <property type="component" value="Unassembled WGS sequence"/>
</dbReference>
<dbReference type="InterPro" id="IPR017853">
    <property type="entry name" value="GH"/>
</dbReference>
<evidence type="ECO:0000256" key="5">
    <source>
        <dbReference type="ARBA" id="ARBA00023295"/>
    </source>
</evidence>
<dbReference type="InterPro" id="IPR001547">
    <property type="entry name" value="Glyco_hydro_5"/>
</dbReference>